<dbReference type="InterPro" id="IPR051272">
    <property type="entry name" value="RIO-type_Ser/Thr_kinase"/>
</dbReference>
<evidence type="ECO:0000313" key="14">
    <source>
        <dbReference type="EMBL" id="KAK3773181.1"/>
    </source>
</evidence>
<proteinExistence type="inferred from homology"/>
<evidence type="ECO:0000256" key="7">
    <source>
        <dbReference type="ARBA" id="ARBA00022777"/>
    </source>
</evidence>
<keyword evidence="9" id="KW-0460">Magnesium</keyword>
<dbReference type="PANTHER" id="PTHR45723">
    <property type="entry name" value="SERINE/THREONINE-PROTEIN KINASE RIO1"/>
    <property type="match status" value="1"/>
</dbReference>
<keyword evidence="6" id="KW-0547">Nucleotide-binding</keyword>
<feature type="region of interest" description="Disordered" evidence="12">
    <location>
        <begin position="291"/>
        <end position="310"/>
    </location>
</feature>
<dbReference type="InterPro" id="IPR018934">
    <property type="entry name" value="RIO_dom"/>
</dbReference>
<dbReference type="GO" id="GO:0004674">
    <property type="term" value="F:protein serine/threonine kinase activity"/>
    <property type="evidence" value="ECO:0007669"/>
    <property type="project" value="UniProtKB-KW"/>
</dbReference>
<feature type="compositionally biased region" description="Acidic residues" evidence="12">
    <location>
        <begin position="202"/>
        <end position="212"/>
    </location>
</feature>
<dbReference type="AlphaFoldDB" id="A0AAE0ZQH5"/>
<keyword evidence="4" id="KW-0808">Transferase</keyword>
<evidence type="ECO:0000256" key="8">
    <source>
        <dbReference type="ARBA" id="ARBA00022840"/>
    </source>
</evidence>
<comment type="caution">
    <text evidence="14">The sequence shown here is derived from an EMBL/GenBank/DDBJ whole genome shotgun (WGS) entry which is preliminary data.</text>
</comment>
<dbReference type="GO" id="GO:0046872">
    <property type="term" value="F:metal ion binding"/>
    <property type="evidence" value="ECO:0007669"/>
    <property type="project" value="UniProtKB-KW"/>
</dbReference>
<keyword evidence="8" id="KW-0067">ATP-binding</keyword>
<evidence type="ECO:0000256" key="2">
    <source>
        <dbReference type="ARBA" id="ARBA00012513"/>
    </source>
</evidence>
<keyword evidence="7" id="KW-0418">Kinase</keyword>
<feature type="compositionally biased region" description="Basic and acidic residues" evidence="12">
    <location>
        <begin position="292"/>
        <end position="310"/>
    </location>
</feature>
<protein>
    <recommendedName>
        <fullName evidence="2">non-specific serine/threonine protein kinase</fullName>
        <ecNumber evidence="2">2.7.11.1</ecNumber>
    </recommendedName>
</protein>
<evidence type="ECO:0000256" key="11">
    <source>
        <dbReference type="ARBA" id="ARBA00048679"/>
    </source>
</evidence>
<comment type="similarity">
    <text evidence="1">Belongs to the protein kinase superfamily. RIO-type Ser/Thr kinase family.</text>
</comment>
<evidence type="ECO:0000256" key="9">
    <source>
        <dbReference type="ARBA" id="ARBA00022842"/>
    </source>
</evidence>
<dbReference type="PROSITE" id="PS01245">
    <property type="entry name" value="RIO1"/>
    <property type="match status" value="1"/>
</dbReference>
<feature type="region of interest" description="Disordered" evidence="12">
    <location>
        <begin position="50"/>
        <end position="80"/>
    </location>
</feature>
<sequence>MGNQLKFKRNLVPDVKVWCKSVLEGSLVVGSVGLCFQLQSAIATNLKGMDSGSKSESCPWGKTSNSTPISPWAEHSTQPPCSLEDVMSEQLALDVEHAQLGGDQVVAVQQQLFDHYKQISSDRAAASGTYQSDAELAAKFAQAKIIVDPNDEAIARYLQREFDKEYDAMVDQVEKKYNGTSKVSISFENYKMKHQRQEAGFDIDEDDDDDNGPELPEFPTVTSWESNQVPKIGLKGYAGQGKNIITKHDKVICGRRNAERLMEFPPEFESGDGEGMDMQLPNKVYNRLKAHSNHESRRGQKVHEKKEHSTAIKAVDQKTRIILFKLINSGFLTGIDGVVSEGKEAVIFKSTGGMKDEKPLPSHVILKIFKTTMNEFRIRAKYVQGDHRLSKDIYKKQNPRKIMKLWAEKECMNLKRMRRQNIPCPTPITLKKHVLAMTCIGDEQPAPKLKVVKLSTEDMQDAYEQTVKLMKRLYHACGLVHADLSEYNMLWHDGKVWVIDVSQAVEKENPHSNDFLLRDCQNITKFFKQAGVYQVSSPEELFMDVTSCSFKGEGKVFAAEAQRYVKTDYAFDYYFEQDEDVLKGPCSDNSSESENEEAGGDENSLGLEETEEAKSCSTVFHEGSCGANQRNPKESCKTDVLSPLSLEEENKWDAEHDCPTKWEISCDVNVDDRP</sequence>
<keyword evidence="15" id="KW-1185">Reference proteome</keyword>
<feature type="region of interest" description="Disordered" evidence="12">
    <location>
        <begin position="584"/>
        <end position="615"/>
    </location>
</feature>
<dbReference type="Proteomes" id="UP001283361">
    <property type="component" value="Unassembled WGS sequence"/>
</dbReference>
<name>A0AAE0ZQH5_9GAST</name>
<dbReference type="FunFam" id="1.10.510.10:FF:000254">
    <property type="entry name" value="Serine/threonine-protein kinase RIO3"/>
    <property type="match status" value="1"/>
</dbReference>
<dbReference type="SMART" id="SM00090">
    <property type="entry name" value="RIO"/>
    <property type="match status" value="1"/>
</dbReference>
<dbReference type="EC" id="2.7.11.1" evidence="2"/>
<organism evidence="14 15">
    <name type="scientific">Elysia crispata</name>
    <name type="common">lettuce slug</name>
    <dbReference type="NCBI Taxonomy" id="231223"/>
    <lineage>
        <taxon>Eukaryota</taxon>
        <taxon>Metazoa</taxon>
        <taxon>Spiralia</taxon>
        <taxon>Lophotrochozoa</taxon>
        <taxon>Mollusca</taxon>
        <taxon>Gastropoda</taxon>
        <taxon>Heterobranchia</taxon>
        <taxon>Euthyneura</taxon>
        <taxon>Panpulmonata</taxon>
        <taxon>Sacoglossa</taxon>
        <taxon>Placobranchoidea</taxon>
        <taxon>Plakobranchidae</taxon>
        <taxon>Elysia</taxon>
    </lineage>
</organism>
<dbReference type="InterPro" id="IPR000687">
    <property type="entry name" value="RIO_kinase"/>
</dbReference>
<evidence type="ECO:0000256" key="3">
    <source>
        <dbReference type="ARBA" id="ARBA00022527"/>
    </source>
</evidence>
<evidence type="ECO:0000256" key="12">
    <source>
        <dbReference type="SAM" id="MobiDB-lite"/>
    </source>
</evidence>
<evidence type="ECO:0000313" key="15">
    <source>
        <dbReference type="Proteomes" id="UP001283361"/>
    </source>
</evidence>
<feature type="domain" description="RIO kinase" evidence="13">
    <location>
        <begin position="304"/>
        <end position="547"/>
    </location>
</feature>
<evidence type="ECO:0000256" key="6">
    <source>
        <dbReference type="ARBA" id="ARBA00022741"/>
    </source>
</evidence>
<evidence type="ECO:0000256" key="5">
    <source>
        <dbReference type="ARBA" id="ARBA00022723"/>
    </source>
</evidence>
<dbReference type="SUPFAM" id="SSF56112">
    <property type="entry name" value="Protein kinase-like (PK-like)"/>
    <property type="match status" value="1"/>
</dbReference>
<feature type="compositionally biased region" description="Acidic residues" evidence="12">
    <location>
        <begin position="591"/>
        <end position="600"/>
    </location>
</feature>
<evidence type="ECO:0000256" key="10">
    <source>
        <dbReference type="ARBA" id="ARBA00047899"/>
    </source>
</evidence>
<comment type="catalytic activity">
    <reaction evidence="10">
        <text>L-threonyl-[protein] + ATP = O-phospho-L-threonyl-[protein] + ADP + H(+)</text>
        <dbReference type="Rhea" id="RHEA:46608"/>
        <dbReference type="Rhea" id="RHEA-COMP:11060"/>
        <dbReference type="Rhea" id="RHEA-COMP:11605"/>
        <dbReference type="ChEBI" id="CHEBI:15378"/>
        <dbReference type="ChEBI" id="CHEBI:30013"/>
        <dbReference type="ChEBI" id="CHEBI:30616"/>
        <dbReference type="ChEBI" id="CHEBI:61977"/>
        <dbReference type="ChEBI" id="CHEBI:456216"/>
        <dbReference type="EC" id="2.7.11.1"/>
    </reaction>
</comment>
<dbReference type="Gene3D" id="1.10.510.10">
    <property type="entry name" value="Transferase(Phosphotransferase) domain 1"/>
    <property type="match status" value="1"/>
</dbReference>
<feature type="region of interest" description="Disordered" evidence="12">
    <location>
        <begin position="202"/>
        <end position="221"/>
    </location>
</feature>
<keyword evidence="5" id="KW-0479">Metal-binding</keyword>
<evidence type="ECO:0000256" key="4">
    <source>
        <dbReference type="ARBA" id="ARBA00022679"/>
    </source>
</evidence>
<dbReference type="InterPro" id="IPR018935">
    <property type="entry name" value="RIO_kinase_CS"/>
</dbReference>
<accession>A0AAE0ZQH5</accession>
<dbReference type="Pfam" id="PF01163">
    <property type="entry name" value="RIO1"/>
    <property type="match status" value="1"/>
</dbReference>
<dbReference type="InterPro" id="IPR011009">
    <property type="entry name" value="Kinase-like_dom_sf"/>
</dbReference>
<dbReference type="Gene3D" id="3.30.200.20">
    <property type="entry name" value="Phosphorylase Kinase, domain 1"/>
    <property type="match status" value="1"/>
</dbReference>
<reference evidence="14" key="1">
    <citation type="journal article" date="2023" name="G3 (Bethesda)">
        <title>A reference genome for the long-term kleptoplast-retaining sea slug Elysia crispata morphotype clarki.</title>
        <authorList>
            <person name="Eastman K.E."/>
            <person name="Pendleton A.L."/>
            <person name="Shaikh M.A."/>
            <person name="Suttiyut T."/>
            <person name="Ogas R."/>
            <person name="Tomko P."/>
            <person name="Gavelis G."/>
            <person name="Widhalm J.R."/>
            <person name="Wisecaver J.H."/>
        </authorList>
    </citation>
    <scope>NUCLEOTIDE SEQUENCE</scope>
    <source>
        <strain evidence="14">ECLA1</strain>
    </source>
</reference>
<keyword evidence="3" id="KW-0723">Serine/threonine-protein kinase</keyword>
<dbReference type="GO" id="GO:0005524">
    <property type="term" value="F:ATP binding"/>
    <property type="evidence" value="ECO:0007669"/>
    <property type="project" value="UniProtKB-KW"/>
</dbReference>
<dbReference type="EMBL" id="JAWDGP010003559">
    <property type="protein sequence ID" value="KAK3773181.1"/>
    <property type="molecule type" value="Genomic_DNA"/>
</dbReference>
<comment type="catalytic activity">
    <reaction evidence="11">
        <text>L-seryl-[protein] + ATP = O-phospho-L-seryl-[protein] + ADP + H(+)</text>
        <dbReference type="Rhea" id="RHEA:17989"/>
        <dbReference type="Rhea" id="RHEA-COMP:9863"/>
        <dbReference type="Rhea" id="RHEA-COMP:11604"/>
        <dbReference type="ChEBI" id="CHEBI:15378"/>
        <dbReference type="ChEBI" id="CHEBI:29999"/>
        <dbReference type="ChEBI" id="CHEBI:30616"/>
        <dbReference type="ChEBI" id="CHEBI:83421"/>
        <dbReference type="ChEBI" id="CHEBI:456216"/>
        <dbReference type="EC" id="2.7.11.1"/>
    </reaction>
</comment>
<evidence type="ECO:0000259" key="13">
    <source>
        <dbReference type="SMART" id="SM00090"/>
    </source>
</evidence>
<gene>
    <name evidence="14" type="ORF">RRG08_013766</name>
</gene>
<feature type="compositionally biased region" description="Polar residues" evidence="12">
    <location>
        <begin position="52"/>
        <end position="80"/>
    </location>
</feature>
<evidence type="ECO:0000256" key="1">
    <source>
        <dbReference type="ARBA" id="ARBA00009196"/>
    </source>
</evidence>